<accession>A0A096FAC9</accession>
<gene>
    <name evidence="1" type="ORF">P353_20155</name>
</gene>
<evidence type="ECO:0000313" key="1">
    <source>
        <dbReference type="EMBL" id="KGH26894.1"/>
    </source>
</evidence>
<dbReference type="AlphaFoldDB" id="A0A096FAC9"/>
<reference evidence="1 2" key="1">
    <citation type="submission" date="2013-09" db="EMBL/GenBank/DDBJ databases">
        <title>High correlation between genotypes and phenotypes of environmental bacteria Comamonas testosteroni strains.</title>
        <authorList>
            <person name="Liu L."/>
            <person name="Zhu W."/>
            <person name="Xia X."/>
            <person name="Xu B."/>
            <person name="Luo M."/>
            <person name="Wang G."/>
        </authorList>
    </citation>
    <scope>NUCLEOTIDE SEQUENCE [LARGE SCALE GENOMIC DNA]</scope>
    <source>
        <strain evidence="1 2">JL40</strain>
    </source>
</reference>
<proteinExistence type="predicted"/>
<comment type="caution">
    <text evidence="1">The sequence shown here is derived from an EMBL/GenBank/DDBJ whole genome shotgun (WGS) entry which is preliminary data.</text>
</comment>
<dbReference type="EMBL" id="AWOR01000068">
    <property type="protein sequence ID" value="KGH26894.1"/>
    <property type="molecule type" value="Genomic_DNA"/>
</dbReference>
<evidence type="ECO:0000313" key="2">
    <source>
        <dbReference type="Proteomes" id="UP000029553"/>
    </source>
</evidence>
<dbReference type="Proteomes" id="UP000029553">
    <property type="component" value="Unassembled WGS sequence"/>
</dbReference>
<protein>
    <submittedName>
        <fullName evidence="1">Uncharacterized protein</fullName>
    </submittedName>
</protein>
<organism evidence="1 2">
    <name type="scientific">Comamonas testosteroni</name>
    <name type="common">Pseudomonas testosteroni</name>
    <dbReference type="NCBI Taxonomy" id="285"/>
    <lineage>
        <taxon>Bacteria</taxon>
        <taxon>Pseudomonadati</taxon>
        <taxon>Pseudomonadota</taxon>
        <taxon>Betaproteobacteria</taxon>
        <taxon>Burkholderiales</taxon>
        <taxon>Comamonadaceae</taxon>
        <taxon>Comamonas</taxon>
    </lineage>
</organism>
<sequence length="51" mass="5235">MGSLLYAKVQRAHGALLLALLCDLEHGDAARAGVPVAAVSKGSEGLSNKKF</sequence>
<name>A0A096FAC9_COMTE</name>